<dbReference type="PROSITE" id="PS01140">
    <property type="entry name" value="GLYCOSYL_HYDROL_F45"/>
    <property type="match status" value="1"/>
</dbReference>
<sequence length="245" mass="26073">MHANLLTHLLPLALHLTSTAAQASGSGSTTRYWDCCKPSCAWPGKAALSSGPVTTCDINDRPLGDANARSGCEAGGTSYMCSGQSPWAVSADLAYGWAAVRVAGGDEASWCCACYELTFTSGPVAGKKMVVQATNTGADLGSNHFDLAIPGGGVGIYNACTAQYNAPPNGWGDQYGGIRSRAECDAFPEALKSGCYWRFDWFLNADNPQRRVTLEGKESNMMAGLRKVDNNYIALNHDRYHEARA</sequence>
<dbReference type="Proteomes" id="UP000689129">
    <property type="component" value="Unassembled WGS sequence"/>
</dbReference>
<dbReference type="InterPro" id="IPR000334">
    <property type="entry name" value="Glyco_hydro_45"/>
</dbReference>
<dbReference type="GO" id="GO:0008810">
    <property type="term" value="F:cellulase activity"/>
    <property type="evidence" value="ECO:0007669"/>
    <property type="project" value="UniProtKB-EC"/>
</dbReference>
<proteinExistence type="predicted"/>
<reference evidence="4" key="1">
    <citation type="journal article" date="2021" name="Mol. Plant Pathol.">
        <title>A 20-kb lineage-specific genomic region tames virulence in pathogenic amphidiploid Verticillium longisporum.</title>
        <authorList>
            <person name="Harting R."/>
            <person name="Starke J."/>
            <person name="Kusch H."/>
            <person name="Poggeler S."/>
            <person name="Maurus I."/>
            <person name="Schluter R."/>
            <person name="Landesfeind M."/>
            <person name="Bulla I."/>
            <person name="Nowrousian M."/>
            <person name="de Jonge R."/>
            <person name="Stahlhut G."/>
            <person name="Hoff K.J."/>
            <person name="Asshauer K.P."/>
            <person name="Thurmer A."/>
            <person name="Stanke M."/>
            <person name="Daniel R."/>
            <person name="Morgenstern B."/>
            <person name="Thomma B.P.H.J."/>
            <person name="Kronstad J.W."/>
            <person name="Braus-Stromeyer S.A."/>
            <person name="Braus G.H."/>
        </authorList>
    </citation>
    <scope>NUCLEOTIDE SEQUENCE</scope>
    <source>
        <strain evidence="4">Vl32</strain>
    </source>
</reference>
<gene>
    <name evidence="4" type="ORF">HYQ45_012984</name>
</gene>
<accession>A0A8I3ALC3</accession>
<organism evidence="4 5">
    <name type="scientific">Verticillium longisporum</name>
    <name type="common">Verticillium dahliae var. longisporum</name>
    <dbReference type="NCBI Taxonomy" id="100787"/>
    <lineage>
        <taxon>Eukaryota</taxon>
        <taxon>Fungi</taxon>
        <taxon>Dikarya</taxon>
        <taxon>Ascomycota</taxon>
        <taxon>Pezizomycotina</taxon>
        <taxon>Sordariomycetes</taxon>
        <taxon>Hypocreomycetidae</taxon>
        <taxon>Glomerellales</taxon>
        <taxon>Plectosphaerellaceae</taxon>
        <taxon>Verticillium</taxon>
    </lineage>
</organism>
<dbReference type="EC" id="3.2.1.4" evidence="1"/>
<dbReference type="CDD" id="cd22278">
    <property type="entry name" value="DPBB_GH45_endoglucanase"/>
    <property type="match status" value="1"/>
</dbReference>
<dbReference type="PANTHER" id="PTHR39730:SF1">
    <property type="entry name" value="ENDOGLUCANASE 1"/>
    <property type="match status" value="1"/>
</dbReference>
<feature type="chain" id="PRO_5034949292" description="Cellulase" evidence="2">
    <location>
        <begin position="22"/>
        <end position="245"/>
    </location>
</feature>
<comment type="caution">
    <text evidence="4">The sequence shown here is derived from an EMBL/GenBank/DDBJ whole genome shotgun (WGS) entry which is preliminary data.</text>
</comment>
<dbReference type="GO" id="GO:0005975">
    <property type="term" value="P:carbohydrate metabolic process"/>
    <property type="evidence" value="ECO:0007669"/>
    <property type="project" value="InterPro"/>
</dbReference>
<evidence type="ECO:0000256" key="1">
    <source>
        <dbReference type="PROSITE-ProRule" id="PRU10069"/>
    </source>
</evidence>
<protein>
    <recommendedName>
        <fullName evidence="1">Cellulase</fullName>
        <ecNumber evidence="1">3.2.1.4</ecNumber>
    </recommendedName>
</protein>
<dbReference type="AlphaFoldDB" id="A0A8I3ALC3"/>
<dbReference type="EMBL" id="JAEMWZ010000308">
    <property type="protein sequence ID" value="KAG7125678.1"/>
    <property type="molecule type" value="Genomic_DNA"/>
</dbReference>
<comment type="catalytic activity">
    <reaction evidence="1">
        <text>Endohydrolysis of (1-&gt;4)-beta-D-glucosidic linkages in cellulose, lichenin and cereal beta-D-glucans.</text>
        <dbReference type="EC" id="3.2.1.4"/>
    </reaction>
</comment>
<feature type="signal peptide" evidence="2">
    <location>
        <begin position="1"/>
        <end position="21"/>
    </location>
</feature>
<evidence type="ECO:0000259" key="3">
    <source>
        <dbReference type="PROSITE" id="PS01140"/>
    </source>
</evidence>
<evidence type="ECO:0000313" key="4">
    <source>
        <dbReference type="EMBL" id="KAG7125678.1"/>
    </source>
</evidence>
<name>A0A8I3ALC3_VERLO</name>
<dbReference type="Pfam" id="PF02015">
    <property type="entry name" value="Glyco_hydro_45"/>
    <property type="match status" value="1"/>
</dbReference>
<dbReference type="PANTHER" id="PTHR39730">
    <property type="entry name" value="ENDOGLUCANASE 1"/>
    <property type="match status" value="1"/>
</dbReference>
<feature type="active site" description="Nucleophile" evidence="1">
    <location>
        <position position="34"/>
    </location>
</feature>
<keyword evidence="2" id="KW-0732">Signal</keyword>
<dbReference type="InterPro" id="IPR052288">
    <property type="entry name" value="GH45_Enzymes"/>
</dbReference>
<evidence type="ECO:0000313" key="5">
    <source>
        <dbReference type="Proteomes" id="UP000689129"/>
    </source>
</evidence>
<dbReference type="OrthoDB" id="10035502at2759"/>
<feature type="domain" description="Glycosyl hydrolases family 45 active site" evidence="3">
    <location>
        <begin position="29"/>
        <end position="40"/>
    </location>
</feature>
<evidence type="ECO:0000256" key="2">
    <source>
        <dbReference type="SAM" id="SignalP"/>
    </source>
</evidence>